<dbReference type="EMBL" id="GG692398">
    <property type="protein sequence ID" value="EER32870.1"/>
    <property type="molecule type" value="Genomic_DNA"/>
</dbReference>
<keyword evidence="4" id="KW-1185">Reference proteome</keyword>
<dbReference type="HOGENOM" id="CLU_877153_0_0_1"/>
<sequence>MSDQMDTDIPPANPTNEQSTLDLILQEIRSLKDRLSIVENNQKAFLPDQAKKIGELSTDYQKEEEQIKEIQDVVNKEHEEMTTVKNVVTEDHSAMKDVQSHLKSVEETEFAQKEEQQKVQSNLESLIVDEQNLKQREATAETGISELHNMIKMLEQKLTVESSNTRATMEIFNNNQKRLLDLINDSNNNRFSSTTTEDQSKQPQIGNSDSLNNDLKNLVGLNSEDIQTIKAYLPFVVLHPIYTGNATNKPPPMRDELIIEGHQDQQKITKFKNIQSYLQLSMVPYELFGLFFEPYLRGNYIDAIADQKDHPADGKSF</sequence>
<proteinExistence type="predicted"/>
<evidence type="ECO:0008006" key="5">
    <source>
        <dbReference type="Google" id="ProtNLM"/>
    </source>
</evidence>
<evidence type="ECO:0000313" key="4">
    <source>
        <dbReference type="Proteomes" id="UP000002037"/>
    </source>
</evidence>
<dbReference type="VEuPathDB" id="FungiDB:CTRG_03295"/>
<name>C5MB53_CANTT</name>
<dbReference type="OrthoDB" id="10639398at2759"/>
<keyword evidence="1" id="KW-0175">Coiled coil</keyword>
<protein>
    <recommendedName>
        <fullName evidence="5">Monopolin complex subunit Csm1/Pcs1 C-terminal domain-containing protein</fullName>
    </recommendedName>
</protein>
<dbReference type="KEGG" id="ctp:CTRG_03295"/>
<feature type="coiled-coil region" evidence="1">
    <location>
        <begin position="21"/>
        <end position="80"/>
    </location>
</feature>
<evidence type="ECO:0000256" key="2">
    <source>
        <dbReference type="SAM" id="MobiDB-lite"/>
    </source>
</evidence>
<organism evidence="3 4">
    <name type="scientific">Candida tropicalis (strain ATCC MYA-3404 / T1)</name>
    <name type="common">Yeast</name>
    <dbReference type="NCBI Taxonomy" id="294747"/>
    <lineage>
        <taxon>Eukaryota</taxon>
        <taxon>Fungi</taxon>
        <taxon>Dikarya</taxon>
        <taxon>Ascomycota</taxon>
        <taxon>Saccharomycotina</taxon>
        <taxon>Pichiomycetes</taxon>
        <taxon>Debaryomycetaceae</taxon>
        <taxon>Candida/Lodderomyces clade</taxon>
        <taxon>Candida</taxon>
    </lineage>
</organism>
<reference evidence="3 4" key="1">
    <citation type="journal article" date="2009" name="Nature">
        <title>Evolution of pathogenicity and sexual reproduction in eight Candida genomes.</title>
        <authorList>
            <person name="Butler G."/>
            <person name="Rasmussen M.D."/>
            <person name="Lin M.F."/>
            <person name="Santos M.A."/>
            <person name="Sakthikumar S."/>
            <person name="Munro C.A."/>
            <person name="Rheinbay E."/>
            <person name="Grabherr M."/>
            <person name="Forche A."/>
            <person name="Reedy J.L."/>
            <person name="Agrafioti I."/>
            <person name="Arnaud M.B."/>
            <person name="Bates S."/>
            <person name="Brown A.J."/>
            <person name="Brunke S."/>
            <person name="Costanzo M.C."/>
            <person name="Fitzpatrick D.A."/>
            <person name="de Groot P.W."/>
            <person name="Harris D."/>
            <person name="Hoyer L.L."/>
            <person name="Hube B."/>
            <person name="Klis F.M."/>
            <person name="Kodira C."/>
            <person name="Lennard N."/>
            <person name="Logue M.E."/>
            <person name="Martin R."/>
            <person name="Neiman A.M."/>
            <person name="Nikolaou E."/>
            <person name="Quail M.A."/>
            <person name="Quinn J."/>
            <person name="Santos M.C."/>
            <person name="Schmitzberger F.F."/>
            <person name="Sherlock G."/>
            <person name="Shah P."/>
            <person name="Silverstein K.A."/>
            <person name="Skrzypek M.S."/>
            <person name="Soll D."/>
            <person name="Staggs R."/>
            <person name="Stansfield I."/>
            <person name="Stumpf M.P."/>
            <person name="Sudbery P.E."/>
            <person name="Srikantha T."/>
            <person name="Zeng Q."/>
            <person name="Berman J."/>
            <person name="Berriman M."/>
            <person name="Heitman J."/>
            <person name="Gow N.A."/>
            <person name="Lorenz M.C."/>
            <person name="Birren B.W."/>
            <person name="Kellis M."/>
            <person name="Cuomo C.A."/>
        </authorList>
    </citation>
    <scope>NUCLEOTIDE SEQUENCE [LARGE SCALE GENOMIC DNA]</scope>
    <source>
        <strain evidence="4">ATCC MYA-3404 / T1</strain>
    </source>
</reference>
<feature type="region of interest" description="Disordered" evidence="2">
    <location>
        <begin position="190"/>
        <end position="211"/>
    </location>
</feature>
<dbReference type="Proteomes" id="UP000002037">
    <property type="component" value="Unassembled WGS sequence"/>
</dbReference>
<evidence type="ECO:0000256" key="1">
    <source>
        <dbReference type="SAM" id="Coils"/>
    </source>
</evidence>
<dbReference type="GeneID" id="8300250"/>
<feature type="compositionally biased region" description="Polar residues" evidence="2">
    <location>
        <begin position="190"/>
        <end position="206"/>
    </location>
</feature>
<accession>C5MB53</accession>
<gene>
    <name evidence="3" type="ORF">CTRG_03295</name>
</gene>
<dbReference type="RefSeq" id="XP_002548998.1">
    <property type="nucleotide sequence ID" value="XM_002548952.1"/>
</dbReference>
<dbReference type="AlphaFoldDB" id="C5MB53"/>
<evidence type="ECO:0000313" key="3">
    <source>
        <dbReference type="EMBL" id="EER32870.1"/>
    </source>
</evidence>